<dbReference type="CDD" id="cd04182">
    <property type="entry name" value="GT_2_like_f"/>
    <property type="match status" value="1"/>
</dbReference>
<dbReference type="Pfam" id="PF12804">
    <property type="entry name" value="NTP_transf_3"/>
    <property type="match status" value="1"/>
</dbReference>
<keyword evidence="4" id="KW-1185">Reference proteome</keyword>
<feature type="domain" description="MobA-like NTP transferase" evidence="2">
    <location>
        <begin position="5"/>
        <end position="143"/>
    </location>
</feature>
<dbReference type="InterPro" id="IPR025877">
    <property type="entry name" value="MobA-like_NTP_Trfase"/>
</dbReference>
<evidence type="ECO:0000259" key="2">
    <source>
        <dbReference type="Pfam" id="PF12804"/>
    </source>
</evidence>
<name>A0A1B7JY68_9ENTR</name>
<evidence type="ECO:0000313" key="3">
    <source>
        <dbReference type="EMBL" id="OAT52861.1"/>
    </source>
</evidence>
<protein>
    <submittedName>
        <fullName evidence="3">CTP:molybdopterin cytidylyltransferase</fullName>
    </submittedName>
</protein>
<reference evidence="3 4" key="1">
    <citation type="submission" date="2016-04" db="EMBL/GenBank/DDBJ databases">
        <title>ATOL: Assembling a taxonomically balanced genome-scale reconstruction of the evolutionary history of the Enterobacteriaceae.</title>
        <authorList>
            <person name="Plunkett G.III."/>
            <person name="Neeno-Eckwall E.C."/>
            <person name="Glasner J.D."/>
            <person name="Perna N.T."/>
        </authorList>
    </citation>
    <scope>NUCLEOTIDE SEQUENCE [LARGE SCALE GENOMIC DNA]</scope>
    <source>
        <strain evidence="3 4">ATCC 51603</strain>
    </source>
</reference>
<keyword evidence="3" id="KW-0808">Transferase</keyword>
<dbReference type="PANTHER" id="PTHR43777">
    <property type="entry name" value="MOLYBDENUM COFACTOR CYTIDYLYLTRANSFERASE"/>
    <property type="match status" value="1"/>
</dbReference>
<gene>
    <name evidence="3" type="ORF">M989_02325</name>
</gene>
<accession>A0A1B7JY68</accession>
<evidence type="ECO:0000256" key="1">
    <source>
        <dbReference type="ARBA" id="ARBA00022842"/>
    </source>
</evidence>
<keyword evidence="1" id="KW-0460">Magnesium</keyword>
<comment type="caution">
    <text evidence="3">The sequence shown here is derived from an EMBL/GenBank/DDBJ whole genome shotgun (WGS) entry which is preliminary data.</text>
</comment>
<dbReference type="GO" id="GO:0016779">
    <property type="term" value="F:nucleotidyltransferase activity"/>
    <property type="evidence" value="ECO:0007669"/>
    <property type="project" value="UniProtKB-KW"/>
</dbReference>
<dbReference type="PATRIC" id="fig|1354264.4.peg.2416"/>
<sequence>MEVDCIITAAGLSSRMGQWKMMLPWQNGTILDASIKNAQRCCSHIILVVGFRHRELMTRYSDLPNMTLIYNPDFRQGLYSSVKAGIQALRHDYCFITHGDLPCLNDGVYHDLWQQRFEGTLLPHYAGVPGHPILSSTNNLRRCLSGPLRTSVRQSLLSGPCRTLTLNNPAIILDIDTPEDFIRLNNGTDKSMHK</sequence>
<dbReference type="PANTHER" id="PTHR43777:SF1">
    <property type="entry name" value="MOLYBDENUM COFACTOR CYTIDYLYLTRANSFERASE"/>
    <property type="match status" value="1"/>
</dbReference>
<proteinExistence type="predicted"/>
<evidence type="ECO:0000313" key="4">
    <source>
        <dbReference type="Proteomes" id="UP000078386"/>
    </source>
</evidence>
<keyword evidence="3" id="KW-0548">Nucleotidyltransferase</keyword>
<dbReference type="EMBL" id="LXEU01000047">
    <property type="protein sequence ID" value="OAT52861.1"/>
    <property type="molecule type" value="Genomic_DNA"/>
</dbReference>
<dbReference type="AlphaFoldDB" id="A0A1B7JY68"/>
<dbReference type="Gene3D" id="3.90.550.10">
    <property type="entry name" value="Spore Coat Polysaccharide Biosynthesis Protein SpsA, Chain A"/>
    <property type="match status" value="1"/>
</dbReference>
<dbReference type="RefSeq" id="WP_074398777.1">
    <property type="nucleotide sequence ID" value="NZ_LXEU01000047.1"/>
</dbReference>
<dbReference type="Proteomes" id="UP000078386">
    <property type="component" value="Unassembled WGS sequence"/>
</dbReference>
<dbReference type="SUPFAM" id="SSF53448">
    <property type="entry name" value="Nucleotide-diphospho-sugar transferases"/>
    <property type="match status" value="1"/>
</dbReference>
<dbReference type="InterPro" id="IPR029044">
    <property type="entry name" value="Nucleotide-diphossugar_trans"/>
</dbReference>
<organism evidence="3 4">
    <name type="scientific">Kluyvera georgiana ATCC 51603</name>
    <dbReference type="NCBI Taxonomy" id="1354264"/>
    <lineage>
        <taxon>Bacteria</taxon>
        <taxon>Pseudomonadati</taxon>
        <taxon>Pseudomonadota</taxon>
        <taxon>Gammaproteobacteria</taxon>
        <taxon>Enterobacterales</taxon>
        <taxon>Enterobacteriaceae</taxon>
        <taxon>Kluyvera</taxon>
    </lineage>
</organism>